<organism evidence="6 7">
    <name type="scientific">Phytophthora nicotianae</name>
    <name type="common">Potato buckeye rot agent</name>
    <name type="synonym">Phytophthora parasitica</name>
    <dbReference type="NCBI Taxonomy" id="4792"/>
    <lineage>
        <taxon>Eukaryota</taxon>
        <taxon>Sar</taxon>
        <taxon>Stramenopiles</taxon>
        <taxon>Oomycota</taxon>
        <taxon>Peronosporomycetes</taxon>
        <taxon>Peronosporales</taxon>
        <taxon>Peronosporaceae</taxon>
        <taxon>Phytophthora</taxon>
    </lineage>
</organism>
<keyword evidence="3" id="KW-0812">Transmembrane</keyword>
<feature type="domain" description="WW" evidence="4">
    <location>
        <begin position="654"/>
        <end position="688"/>
    </location>
</feature>
<evidence type="ECO:0000313" key="5">
    <source>
        <dbReference type="EMBL" id="KUF69653.1"/>
    </source>
</evidence>
<dbReference type="Pfam" id="PF02353">
    <property type="entry name" value="CMAS"/>
    <property type="match status" value="1"/>
</dbReference>
<evidence type="ECO:0000256" key="2">
    <source>
        <dbReference type="SAM" id="MobiDB-lite"/>
    </source>
</evidence>
<dbReference type="InterPro" id="IPR036020">
    <property type="entry name" value="WW_dom_sf"/>
</dbReference>
<evidence type="ECO:0000313" key="7">
    <source>
        <dbReference type="Proteomes" id="UP000052943"/>
    </source>
</evidence>
<dbReference type="PANTHER" id="PTHR47852:SF2">
    <property type="entry name" value="WW DOMAIN-CONTAINING PROTEIN"/>
    <property type="match status" value="1"/>
</dbReference>
<evidence type="ECO:0000256" key="1">
    <source>
        <dbReference type="SAM" id="Coils"/>
    </source>
</evidence>
<evidence type="ECO:0000256" key="3">
    <source>
        <dbReference type="SAM" id="Phobius"/>
    </source>
</evidence>
<sequence>MDAAELFSVAHDTLTRTVLRVRDGEQRATTGTLLSPDAVQAVVLLFAMTLLPVLVRVRILYTFCWAAFTVVAHVTESEAALGMATSLGLTIMMGWYSLRTLDRATFMGILQGWFGLLSKYWPFRLLANSVDLLLHMGVPLTLAFCYLPLVRVWMTLPILIFSQLWIKLVAGGDLCLSGNDVYHIYPPRPKAFWLAVRKIELIYNFTHFWNAAYKMELMLNLLVPLFCVLAHQRSFWVYVATAIAGAILFCLQLIRSLSLPKLRRNAKTIMCRLLSSGGIRPNLDFIVRDDSFWLDWMSEGLVAIGESYVGCLWATNSSRTLDDVVASLLTIPMEGRQEMYRSWSARFVALAARLFNYPPSSMGLVVGAVSEQFDLCPEFRLAYMDRYFHQGFGIWTAGTTTIDDAQTNKLANLDQQLDIRTPEKLLTLLSGFRASKFDRITLCGVMETVPDVQRTRFLRTLKRIQTANGTTLLEFSACTAAHMATHAWTNKYVHSSYPCYAITLPLMRRLAGETGFTLRDTLGYSDHYERTFLEWNRRFQAQWGHDATSNAVGQATTMTQTTQVQYLPSLPESFKRTWEFYLLHSAACYRSGALQVFQIRMISIMTTASADDTEWEKHVDEASSSAYYYNTRTGESSWEIPAGFRSPEGQDMSKDKTPKWREFVDDESGATYYYDEVSSTSRWEKPEDFVPGQDSEKQDKATEPEEQQDEAETPEQEPQGETEEASTGDNKKETKEVSVDITAAVKAAQWVKYVDAASNNPYYYNASTGKTQWEEPDEFDESAAVPMAPQVSAEYQAHLNRMRTERLARVTQQVLDPSGNLSKLNAILNGIDSSAPSPATVDREGDDDPRIPKAEWQQHVDAQTQRYYYHNVVTGVTQWTKPDAPIVSGLANWIPPEVPVSSSTGPGQKTVSGVNYVAQAKFNRLTGKYEQLGGDEYWQNAGMATDRAGRQMSHFFDMNELEKNREEARRRKEQLKRKNIDWKKITAEKKAKKQKQRNEWLYTD</sequence>
<dbReference type="Gene3D" id="3.40.50.150">
    <property type="entry name" value="Vaccinia Virus protein VP39"/>
    <property type="match status" value="1"/>
</dbReference>
<dbReference type="STRING" id="4790.A0A0W8BDF5"/>
<feature type="region of interest" description="Disordered" evidence="2">
    <location>
        <begin position="683"/>
        <end position="735"/>
    </location>
</feature>
<proteinExistence type="predicted"/>
<comment type="caution">
    <text evidence="6">The sequence shown here is derived from an EMBL/GenBank/DDBJ whole genome shotgun (WGS) entry which is preliminary data.</text>
</comment>
<evidence type="ECO:0000313" key="6">
    <source>
        <dbReference type="EMBL" id="KUF69859.1"/>
    </source>
</evidence>
<dbReference type="InterPro" id="IPR001202">
    <property type="entry name" value="WW_dom"/>
</dbReference>
<dbReference type="SMART" id="SM00456">
    <property type="entry name" value="WW"/>
    <property type="match status" value="4"/>
</dbReference>
<feature type="transmembrane region" description="Helical" evidence="3">
    <location>
        <begin position="41"/>
        <end position="68"/>
    </location>
</feature>
<dbReference type="EMBL" id="LNFO01006063">
    <property type="protein sequence ID" value="KUF69653.1"/>
    <property type="molecule type" value="Genomic_DNA"/>
</dbReference>
<feature type="transmembrane region" description="Helical" evidence="3">
    <location>
        <begin position="80"/>
        <end position="98"/>
    </location>
</feature>
<protein>
    <submittedName>
        <fullName evidence="6">WW domain-binding protein 4</fullName>
    </submittedName>
</protein>
<keyword evidence="1" id="KW-0175">Coiled coil</keyword>
<dbReference type="PROSITE" id="PS01159">
    <property type="entry name" value="WW_DOMAIN_1"/>
    <property type="match status" value="4"/>
</dbReference>
<feature type="region of interest" description="Disordered" evidence="2">
    <location>
        <begin position="638"/>
        <end position="661"/>
    </location>
</feature>
<dbReference type="Gene3D" id="2.20.70.10">
    <property type="match status" value="4"/>
</dbReference>
<reference evidence="6 7" key="1">
    <citation type="submission" date="2015-11" db="EMBL/GenBank/DDBJ databases">
        <title>Genomes and virulence difference between two physiological races of Phytophthora nicotianae.</title>
        <authorList>
            <person name="Liu H."/>
            <person name="Ma X."/>
            <person name="Yu H."/>
            <person name="Fang D."/>
            <person name="Li Y."/>
            <person name="Wang X."/>
            <person name="Wang W."/>
            <person name="Dong Y."/>
            <person name="Xiao B."/>
        </authorList>
    </citation>
    <scope>NUCLEOTIDE SEQUENCE [LARGE SCALE GENOMIC DNA]</scope>
    <source>
        <strain evidence="7">race 0</strain>
        <strain evidence="6">Race 0</strain>
    </source>
</reference>
<keyword evidence="3" id="KW-1133">Transmembrane helix</keyword>
<gene>
    <name evidence="6" type="ORF">AM587_10003068</name>
    <name evidence="5" type="ORF">AM587_10014763</name>
</gene>
<dbReference type="EMBL" id="LNFO01006062">
    <property type="protein sequence ID" value="KUF69859.1"/>
    <property type="molecule type" value="Genomic_DNA"/>
</dbReference>
<feature type="compositionally biased region" description="Basic and acidic residues" evidence="2">
    <location>
        <begin position="683"/>
        <end position="703"/>
    </location>
</feature>
<dbReference type="PANTHER" id="PTHR47852">
    <property type="entry name" value="OS06G0298400 PROTEIN"/>
    <property type="match status" value="1"/>
</dbReference>
<dbReference type="CDD" id="cd00201">
    <property type="entry name" value="WW"/>
    <property type="match status" value="4"/>
</dbReference>
<feature type="compositionally biased region" description="Acidic residues" evidence="2">
    <location>
        <begin position="704"/>
        <end position="726"/>
    </location>
</feature>
<dbReference type="Pfam" id="PF00397">
    <property type="entry name" value="WW"/>
    <property type="match status" value="4"/>
</dbReference>
<name>A0A0W8BDF5_PHYNI</name>
<dbReference type="Proteomes" id="UP000052943">
    <property type="component" value="Unassembled WGS sequence"/>
</dbReference>
<evidence type="ECO:0000259" key="4">
    <source>
        <dbReference type="PROSITE" id="PS50020"/>
    </source>
</evidence>
<keyword evidence="3" id="KW-0472">Membrane</keyword>
<feature type="transmembrane region" description="Helical" evidence="3">
    <location>
        <begin position="133"/>
        <end position="154"/>
    </location>
</feature>
<feature type="transmembrane region" description="Helical" evidence="3">
    <location>
        <begin position="235"/>
        <end position="254"/>
    </location>
</feature>
<feature type="domain" description="WW" evidence="4">
    <location>
        <begin position="609"/>
        <end position="643"/>
    </location>
</feature>
<dbReference type="SUPFAM" id="SSF53335">
    <property type="entry name" value="S-adenosyl-L-methionine-dependent methyltransferases"/>
    <property type="match status" value="1"/>
</dbReference>
<accession>A0A0W8BDF5</accession>
<dbReference type="InterPro" id="IPR029063">
    <property type="entry name" value="SAM-dependent_MTases_sf"/>
</dbReference>
<feature type="compositionally biased region" description="Basic and acidic residues" evidence="2">
    <location>
        <begin position="651"/>
        <end position="661"/>
    </location>
</feature>
<dbReference type="OrthoDB" id="412182at2759"/>
<feature type="domain" description="WW" evidence="4">
    <location>
        <begin position="856"/>
        <end position="884"/>
    </location>
</feature>
<dbReference type="AlphaFoldDB" id="A0A0W8BDF5"/>
<feature type="coiled-coil region" evidence="1">
    <location>
        <begin position="958"/>
        <end position="985"/>
    </location>
</feature>
<feature type="domain" description="WW" evidence="4">
    <location>
        <begin position="750"/>
        <end position="778"/>
    </location>
</feature>
<dbReference type="SUPFAM" id="SSF51045">
    <property type="entry name" value="WW domain"/>
    <property type="match status" value="4"/>
</dbReference>
<dbReference type="PROSITE" id="PS50020">
    <property type="entry name" value="WW_DOMAIN_2"/>
    <property type="match status" value="4"/>
</dbReference>